<dbReference type="Proteomes" id="UP000008237">
    <property type="component" value="Unassembled WGS sequence"/>
</dbReference>
<gene>
    <name evidence="1" type="ORF">EAI_16849</name>
</gene>
<evidence type="ECO:0000313" key="1">
    <source>
        <dbReference type="EMBL" id="EFN81407.1"/>
    </source>
</evidence>
<protein>
    <submittedName>
        <fullName evidence="1">Uncharacterized protein</fullName>
    </submittedName>
</protein>
<dbReference type="EMBL" id="GL450180">
    <property type="protein sequence ID" value="EFN81407.1"/>
    <property type="molecule type" value="Genomic_DNA"/>
</dbReference>
<sequence>MKLENITIEEAVEIAGGNKKLYEEKFDKFRQWLKQQVHLPQGYLRTLGHGFRNLCEVGPTFSKFEKNEQSSDCPPKSPRVPLIRVV</sequence>
<organism evidence="2">
    <name type="scientific">Harpegnathos saltator</name>
    <name type="common">Jerdon's jumping ant</name>
    <dbReference type="NCBI Taxonomy" id="610380"/>
    <lineage>
        <taxon>Eukaryota</taxon>
        <taxon>Metazoa</taxon>
        <taxon>Ecdysozoa</taxon>
        <taxon>Arthropoda</taxon>
        <taxon>Hexapoda</taxon>
        <taxon>Insecta</taxon>
        <taxon>Pterygota</taxon>
        <taxon>Neoptera</taxon>
        <taxon>Endopterygota</taxon>
        <taxon>Hymenoptera</taxon>
        <taxon>Apocrita</taxon>
        <taxon>Aculeata</taxon>
        <taxon>Formicoidea</taxon>
        <taxon>Formicidae</taxon>
        <taxon>Ponerinae</taxon>
        <taxon>Ponerini</taxon>
        <taxon>Harpegnathos</taxon>
    </lineage>
</organism>
<keyword evidence="2" id="KW-1185">Reference proteome</keyword>
<dbReference type="InParanoid" id="E2BSC4"/>
<name>E2BSC4_HARSA</name>
<dbReference type="OrthoDB" id="6575879at2759"/>
<proteinExistence type="predicted"/>
<accession>E2BSC4</accession>
<reference evidence="1 2" key="1">
    <citation type="journal article" date="2010" name="Science">
        <title>Genomic comparison of the ants Camponotus floridanus and Harpegnathos saltator.</title>
        <authorList>
            <person name="Bonasio R."/>
            <person name="Zhang G."/>
            <person name="Ye C."/>
            <person name="Mutti N.S."/>
            <person name="Fang X."/>
            <person name="Qin N."/>
            <person name="Donahue G."/>
            <person name="Yang P."/>
            <person name="Li Q."/>
            <person name="Li C."/>
            <person name="Zhang P."/>
            <person name="Huang Z."/>
            <person name="Berger S.L."/>
            <person name="Reinberg D."/>
            <person name="Wang J."/>
            <person name="Liebig J."/>
        </authorList>
    </citation>
    <scope>NUCLEOTIDE SEQUENCE [LARGE SCALE GENOMIC DNA]</scope>
    <source>
        <strain evidence="1 2">R22 G/1</strain>
    </source>
</reference>
<dbReference type="AlphaFoldDB" id="E2BSC4"/>
<evidence type="ECO:0000313" key="2">
    <source>
        <dbReference type="Proteomes" id="UP000008237"/>
    </source>
</evidence>